<dbReference type="Proteomes" id="UP000775547">
    <property type="component" value="Unassembled WGS sequence"/>
</dbReference>
<dbReference type="OrthoDB" id="3172239at2759"/>
<reference evidence="1" key="2">
    <citation type="submission" date="2021-10" db="EMBL/GenBank/DDBJ databases">
        <title>Phylogenomics reveals ancestral predisposition of the termite-cultivated fungus Termitomyces towards a domesticated lifestyle.</title>
        <authorList>
            <person name="Auxier B."/>
            <person name="Grum-Grzhimaylo A."/>
            <person name="Cardenas M.E."/>
            <person name="Lodge J.D."/>
            <person name="Laessoe T."/>
            <person name="Pedersen O."/>
            <person name="Smith M.E."/>
            <person name="Kuyper T.W."/>
            <person name="Franco-Molano E.A."/>
            <person name="Baroni T.J."/>
            <person name="Aanen D.K."/>
        </authorList>
    </citation>
    <scope>NUCLEOTIDE SEQUENCE</scope>
    <source>
        <strain evidence="1">AP01</strain>
        <tissue evidence="1">Mycelium</tissue>
    </source>
</reference>
<gene>
    <name evidence="1" type="ORF">DXG03_001127</name>
</gene>
<comment type="caution">
    <text evidence="1">The sequence shown here is derived from an EMBL/GenBank/DDBJ whole genome shotgun (WGS) entry which is preliminary data.</text>
</comment>
<dbReference type="AlphaFoldDB" id="A0A9P7GHK7"/>
<accession>A0A9P7GHK7</accession>
<name>A0A9P7GHK7_9AGAR</name>
<dbReference type="InterPro" id="IPR032675">
    <property type="entry name" value="LRR_dom_sf"/>
</dbReference>
<sequence>MAALNVVFSSDGHYATWAQPRLAFIVKAAVLELSHIRNLHLSPRNLADVDYKEIIELLDAPAPFLETVEITDANLPVNLFAGDSPRLTGLVLSTCTFDMQLPIVANLRTLKLRHAPADNRIPVDQLISALSTMSRLEALHVIDSLDDHHGVTAIHPAQQVAQLPHLIELSIDCLLSNCISLLNRIVYPTSTRVCAKYQTDLSGKDDDISVVRSFAKELGSRAPGPIRSVMLDEHGIKVWQSPHAPASSPNLEITLPVLSKHEPAAKRFIRSLDLTRLKTLILHCPFSPKFLTTSFGELRHLTTVIAGDNAFMFLSALAVGLPRKTSSTTDGADADAGPSDKSKLTFLSFKTLQIEGWQFDELRQGGNTVFEVLKSCLRRRNEAGAPLPKLAIQSCLHGKEHLYVRALRAVVGEVEWDGASNQEDSDECEGCGHRR</sequence>
<reference evidence="1" key="1">
    <citation type="submission" date="2020-07" db="EMBL/GenBank/DDBJ databases">
        <authorList>
            <person name="Nieuwenhuis M."/>
            <person name="Van De Peppel L.J.J."/>
        </authorList>
    </citation>
    <scope>NUCLEOTIDE SEQUENCE</scope>
    <source>
        <strain evidence="1">AP01</strain>
        <tissue evidence="1">Mycelium</tissue>
    </source>
</reference>
<evidence type="ECO:0000313" key="2">
    <source>
        <dbReference type="Proteomes" id="UP000775547"/>
    </source>
</evidence>
<keyword evidence="2" id="KW-1185">Reference proteome</keyword>
<dbReference type="EMBL" id="JABCKV010000012">
    <property type="protein sequence ID" value="KAG5647172.1"/>
    <property type="molecule type" value="Genomic_DNA"/>
</dbReference>
<organism evidence="1 2">
    <name type="scientific">Asterophora parasitica</name>
    <dbReference type="NCBI Taxonomy" id="117018"/>
    <lineage>
        <taxon>Eukaryota</taxon>
        <taxon>Fungi</taxon>
        <taxon>Dikarya</taxon>
        <taxon>Basidiomycota</taxon>
        <taxon>Agaricomycotina</taxon>
        <taxon>Agaricomycetes</taxon>
        <taxon>Agaricomycetidae</taxon>
        <taxon>Agaricales</taxon>
        <taxon>Tricholomatineae</taxon>
        <taxon>Lyophyllaceae</taxon>
        <taxon>Asterophora</taxon>
    </lineage>
</organism>
<evidence type="ECO:0008006" key="3">
    <source>
        <dbReference type="Google" id="ProtNLM"/>
    </source>
</evidence>
<proteinExistence type="predicted"/>
<dbReference type="Gene3D" id="3.80.10.10">
    <property type="entry name" value="Ribonuclease Inhibitor"/>
    <property type="match status" value="1"/>
</dbReference>
<evidence type="ECO:0000313" key="1">
    <source>
        <dbReference type="EMBL" id="KAG5647172.1"/>
    </source>
</evidence>
<protein>
    <recommendedName>
        <fullName evidence="3">F-box domain-containing protein</fullName>
    </recommendedName>
</protein>
<dbReference type="SUPFAM" id="SSF52047">
    <property type="entry name" value="RNI-like"/>
    <property type="match status" value="1"/>
</dbReference>